<dbReference type="EMBL" id="JARJCW010000037">
    <property type="protein sequence ID" value="KAJ7207141.1"/>
    <property type="molecule type" value="Genomic_DNA"/>
</dbReference>
<reference evidence="2" key="1">
    <citation type="submission" date="2023-03" db="EMBL/GenBank/DDBJ databases">
        <title>Massive genome expansion in bonnet fungi (Mycena s.s.) driven by repeated elements and novel gene families across ecological guilds.</title>
        <authorList>
            <consortium name="Lawrence Berkeley National Laboratory"/>
            <person name="Harder C.B."/>
            <person name="Miyauchi S."/>
            <person name="Viragh M."/>
            <person name="Kuo A."/>
            <person name="Thoen E."/>
            <person name="Andreopoulos B."/>
            <person name="Lu D."/>
            <person name="Skrede I."/>
            <person name="Drula E."/>
            <person name="Henrissat B."/>
            <person name="Morin E."/>
            <person name="Kohler A."/>
            <person name="Barry K."/>
            <person name="LaButti K."/>
            <person name="Morin E."/>
            <person name="Salamov A."/>
            <person name="Lipzen A."/>
            <person name="Mereny Z."/>
            <person name="Hegedus B."/>
            <person name="Baldrian P."/>
            <person name="Stursova M."/>
            <person name="Weitz H."/>
            <person name="Taylor A."/>
            <person name="Grigoriev I.V."/>
            <person name="Nagy L.G."/>
            <person name="Martin F."/>
            <person name="Kauserud H."/>
        </authorList>
    </citation>
    <scope>NUCLEOTIDE SEQUENCE</scope>
    <source>
        <strain evidence="2">9144</strain>
    </source>
</reference>
<comment type="caution">
    <text evidence="2">The sequence shown here is derived from an EMBL/GenBank/DDBJ whole genome shotgun (WGS) entry which is preliminary data.</text>
</comment>
<gene>
    <name evidence="2" type="ORF">GGX14DRAFT_396563</name>
</gene>
<dbReference type="Pfam" id="PF12770">
    <property type="entry name" value="CHAT"/>
    <property type="match status" value="1"/>
</dbReference>
<dbReference type="InterPro" id="IPR024983">
    <property type="entry name" value="CHAT_dom"/>
</dbReference>
<organism evidence="2 3">
    <name type="scientific">Mycena pura</name>
    <dbReference type="NCBI Taxonomy" id="153505"/>
    <lineage>
        <taxon>Eukaryota</taxon>
        <taxon>Fungi</taxon>
        <taxon>Dikarya</taxon>
        <taxon>Basidiomycota</taxon>
        <taxon>Agaricomycotina</taxon>
        <taxon>Agaricomycetes</taxon>
        <taxon>Agaricomycetidae</taxon>
        <taxon>Agaricales</taxon>
        <taxon>Marasmiineae</taxon>
        <taxon>Mycenaceae</taxon>
        <taxon>Mycena</taxon>
    </lineage>
</organism>
<evidence type="ECO:0000313" key="2">
    <source>
        <dbReference type="EMBL" id="KAJ7207141.1"/>
    </source>
</evidence>
<evidence type="ECO:0000259" key="1">
    <source>
        <dbReference type="Pfam" id="PF12770"/>
    </source>
</evidence>
<evidence type="ECO:0000313" key="3">
    <source>
        <dbReference type="Proteomes" id="UP001219525"/>
    </source>
</evidence>
<sequence length="718" mass="78856">MHKNIPVTIHARSCFMQEKHNIFQNNATCLNSADLKSNRYHIQIRALQAVLGNLAANDDPPFDPSNLFYSRFMDTNDMNDLEKAIAHCREALASQGLTDTQHFSYLHKLSVSCKTSYERDVRRVSDLLCAAESSIAAESLAVEIDHPYLTWFHFCIERTEHPDAPDIDPDTPLRPSVKTSACTNASAESRFCDAVELAEAARAQGLPCAVQMYRTAFLIAERCLVLRFSPTAQHEFLSRRDVHTLPSRAASCAVQAGDLEAALELLEQGRGQIWARLRDYRYPLENLPVVSEELCDRFRKSCVLLELLSAADDDSGERSTYKKDVLEGWNDTLREIRKLDGFEGFLQPKRYDALRAAAATGPVVVLYVDSSRSDAIIIQSDRTLAPSLVSLAPSLYEMAPEFAQAVAHLDGQTRRIVLSDPVDGPSLSSVLKSTWKYICQPVAARLRALGISEQSHIWWCPVGVLTSLPIHAAGPYEGGEKNLLDIYVSSYAPSLLSLIRAQADKKDSVGVVRRSVRLLAVGQSNALAKVKDELGRINERFSNSAAQILDVTTATVEAVMHKLRTGDFNLLHFSCHGYLDVVRPFESYLALYESNLALKTLAYGATLYNTPLAFLAACYSAAGEAAGSRNAPTDEIVSLAAAFQVAGVQSVVGTLWAMFDADGPALSDAFYGYLLPGGVGSSDCLALEPALALHLAVKNMRDHGLPLERWSTFVHIGI</sequence>
<name>A0AAD6VA84_9AGAR</name>
<dbReference type="Proteomes" id="UP001219525">
    <property type="component" value="Unassembled WGS sequence"/>
</dbReference>
<accession>A0AAD6VA84</accession>
<dbReference type="AlphaFoldDB" id="A0AAD6VA84"/>
<feature type="domain" description="CHAT" evidence="1">
    <location>
        <begin position="435"/>
        <end position="717"/>
    </location>
</feature>
<protein>
    <submittedName>
        <fullName evidence="2">CHAT domain-containing protein</fullName>
    </submittedName>
</protein>
<proteinExistence type="predicted"/>
<keyword evidence="3" id="KW-1185">Reference proteome</keyword>